<evidence type="ECO:0000313" key="3">
    <source>
        <dbReference type="Proteomes" id="UP000271087"/>
    </source>
</evidence>
<dbReference type="InterPro" id="IPR014772">
    <property type="entry name" value="Munc13_dom-2"/>
</dbReference>
<name>A0A3P7MEC0_ONCOC</name>
<dbReference type="GO" id="GO:0043195">
    <property type="term" value="C:terminal bouton"/>
    <property type="evidence" value="ECO:0007669"/>
    <property type="project" value="TreeGrafter"/>
</dbReference>
<dbReference type="PROSITE" id="PS51259">
    <property type="entry name" value="MHD2"/>
    <property type="match status" value="1"/>
</dbReference>
<feature type="non-terminal residue" evidence="2">
    <location>
        <position position="1"/>
    </location>
</feature>
<dbReference type="PANTHER" id="PTHR10480:SF12">
    <property type="entry name" value="UNC-13, ISOFORM E"/>
    <property type="match status" value="1"/>
</dbReference>
<dbReference type="GO" id="GO:0017075">
    <property type="term" value="F:syntaxin-1 binding"/>
    <property type="evidence" value="ECO:0007669"/>
    <property type="project" value="TreeGrafter"/>
</dbReference>
<dbReference type="GO" id="GO:0061789">
    <property type="term" value="P:dense core granule priming"/>
    <property type="evidence" value="ECO:0007669"/>
    <property type="project" value="TreeGrafter"/>
</dbReference>
<organism evidence="2 3">
    <name type="scientific">Onchocerca ochengi</name>
    <name type="common">Filarial nematode worm</name>
    <dbReference type="NCBI Taxonomy" id="42157"/>
    <lineage>
        <taxon>Eukaryota</taxon>
        <taxon>Metazoa</taxon>
        <taxon>Ecdysozoa</taxon>
        <taxon>Nematoda</taxon>
        <taxon>Chromadorea</taxon>
        <taxon>Rhabditida</taxon>
        <taxon>Spirurina</taxon>
        <taxon>Spiruromorpha</taxon>
        <taxon>Filarioidea</taxon>
        <taxon>Onchocercidae</taxon>
        <taxon>Onchocerca</taxon>
    </lineage>
</organism>
<dbReference type="GO" id="GO:0031594">
    <property type="term" value="C:neuromuscular junction"/>
    <property type="evidence" value="ECO:0007669"/>
    <property type="project" value="TreeGrafter"/>
</dbReference>
<dbReference type="GO" id="GO:0099525">
    <property type="term" value="P:presynaptic dense core vesicle exocytosis"/>
    <property type="evidence" value="ECO:0007669"/>
    <property type="project" value="TreeGrafter"/>
</dbReference>
<proteinExistence type="predicted"/>
<dbReference type="Gene3D" id="1.20.58.1100">
    <property type="match status" value="1"/>
</dbReference>
<sequence>VQLEKIYENMGGPNLDPTTNTVLNNLQKKLIAVLNKLSGQFVESLIPNIHVQMNKLGVILSKIKGQQLPKSQLAGEVDLVLEPLMELLEDKLQDYASQCEKTVLKYLLKELWRATITSMEKLVVLPPFDNKAILKQIPNAEVFCDMTKLMSTHLKEVKNISSVKEMMDIAREYERSLTPKQCTVLDAALDAVKECFHAGGQGLKKSFFEKSPELQSLKYALSLYTQTTEQLIKTFITSQKQQGLFIYYLF</sequence>
<dbReference type="GO" id="GO:0016081">
    <property type="term" value="P:synaptic vesicle docking"/>
    <property type="evidence" value="ECO:0007669"/>
    <property type="project" value="TreeGrafter"/>
</dbReference>
<keyword evidence="3" id="KW-1185">Reference proteome</keyword>
<dbReference type="GO" id="GO:0005516">
    <property type="term" value="F:calmodulin binding"/>
    <property type="evidence" value="ECO:0007669"/>
    <property type="project" value="TreeGrafter"/>
</dbReference>
<dbReference type="OrthoDB" id="5818949at2759"/>
<dbReference type="InterPro" id="IPR027080">
    <property type="entry name" value="Unc-13"/>
</dbReference>
<dbReference type="GO" id="GO:0042734">
    <property type="term" value="C:presynaptic membrane"/>
    <property type="evidence" value="ECO:0007669"/>
    <property type="project" value="TreeGrafter"/>
</dbReference>
<dbReference type="GO" id="GO:0098831">
    <property type="term" value="C:presynaptic active zone cytoplasmic component"/>
    <property type="evidence" value="ECO:0007669"/>
    <property type="project" value="TreeGrafter"/>
</dbReference>
<dbReference type="GO" id="GO:0019992">
    <property type="term" value="F:diacylglycerol binding"/>
    <property type="evidence" value="ECO:0007669"/>
    <property type="project" value="InterPro"/>
</dbReference>
<dbReference type="GO" id="GO:0035249">
    <property type="term" value="P:synaptic transmission, glutamatergic"/>
    <property type="evidence" value="ECO:0007669"/>
    <property type="project" value="TreeGrafter"/>
</dbReference>
<evidence type="ECO:0000313" key="2">
    <source>
        <dbReference type="EMBL" id="VDM94681.1"/>
    </source>
</evidence>
<dbReference type="GO" id="GO:0016082">
    <property type="term" value="P:synaptic vesicle priming"/>
    <property type="evidence" value="ECO:0007669"/>
    <property type="project" value="TreeGrafter"/>
</dbReference>
<dbReference type="AlphaFoldDB" id="A0A3P7MEC0"/>
<protein>
    <recommendedName>
        <fullName evidence="1">MHD2 domain-containing protein</fullName>
    </recommendedName>
</protein>
<dbReference type="PANTHER" id="PTHR10480">
    <property type="entry name" value="PROTEIN UNC-13 HOMOLOG"/>
    <property type="match status" value="1"/>
</dbReference>
<reference evidence="2 3" key="1">
    <citation type="submission" date="2018-08" db="EMBL/GenBank/DDBJ databases">
        <authorList>
            <person name="Laetsch R D."/>
            <person name="Stevens L."/>
            <person name="Kumar S."/>
            <person name="Blaxter L. M."/>
        </authorList>
    </citation>
    <scope>NUCLEOTIDE SEQUENCE [LARGE SCALE GENOMIC DNA]</scope>
</reference>
<dbReference type="Gene3D" id="1.10.357.50">
    <property type="match status" value="1"/>
</dbReference>
<dbReference type="EMBL" id="UYRW01006953">
    <property type="protein sequence ID" value="VDM94681.1"/>
    <property type="molecule type" value="Genomic_DNA"/>
</dbReference>
<dbReference type="Pfam" id="PF06292">
    <property type="entry name" value="MUN"/>
    <property type="match status" value="1"/>
</dbReference>
<accession>A0A3P7MEC0</accession>
<gene>
    <name evidence="2" type="ORF">NOO_LOCUS10954</name>
</gene>
<feature type="domain" description="MHD2" evidence="1">
    <location>
        <begin position="78"/>
        <end position="235"/>
    </location>
</feature>
<dbReference type="InterPro" id="IPR010439">
    <property type="entry name" value="MUN_dom"/>
</dbReference>
<evidence type="ECO:0000259" key="1">
    <source>
        <dbReference type="PROSITE" id="PS51259"/>
    </source>
</evidence>
<dbReference type="Proteomes" id="UP000271087">
    <property type="component" value="Unassembled WGS sequence"/>
</dbReference>
<dbReference type="GO" id="GO:0030672">
    <property type="term" value="C:synaptic vesicle membrane"/>
    <property type="evidence" value="ECO:0007669"/>
    <property type="project" value="TreeGrafter"/>
</dbReference>